<dbReference type="PANTHER" id="PTHR22652">
    <property type="entry name" value="NUCLEOPORIN NUP43"/>
    <property type="match status" value="1"/>
</dbReference>
<reference evidence="5" key="2">
    <citation type="submission" date="2024-10" db="UniProtKB">
        <authorList>
            <consortium name="EnsemblProtists"/>
        </authorList>
    </citation>
    <scope>IDENTIFICATION</scope>
</reference>
<evidence type="ECO:0000256" key="1">
    <source>
        <dbReference type="ARBA" id="ARBA00004123"/>
    </source>
</evidence>
<dbReference type="InterPro" id="IPR015943">
    <property type="entry name" value="WD40/YVTN_repeat-like_dom_sf"/>
</dbReference>
<keyword evidence="2" id="KW-0853">WD repeat</keyword>
<dbReference type="PANTHER" id="PTHR22652:SF0">
    <property type="entry name" value="NUCLEOPORIN NUP43"/>
    <property type="match status" value="1"/>
</dbReference>
<evidence type="ECO:0000256" key="4">
    <source>
        <dbReference type="ARBA" id="ARBA00023242"/>
    </source>
</evidence>
<dbReference type="InterPro" id="IPR036322">
    <property type="entry name" value="WD40_repeat_dom_sf"/>
</dbReference>
<evidence type="ECO:0000313" key="6">
    <source>
        <dbReference type="Proteomes" id="UP000013827"/>
    </source>
</evidence>
<accession>A0A0D3JQA6</accession>
<dbReference type="KEGG" id="ehx:EMIHUDRAFT_100648"/>
<protein>
    <recommendedName>
        <fullName evidence="7">Anaphase-promoting complex subunit 4 WD40 domain-containing protein</fullName>
    </recommendedName>
</protein>
<dbReference type="AlphaFoldDB" id="A0A0D3JQA6"/>
<dbReference type="RefSeq" id="XP_005778120.1">
    <property type="nucleotide sequence ID" value="XM_005778063.1"/>
</dbReference>
<name>A0A0D3JQA6_EMIH1</name>
<dbReference type="Gene3D" id="2.130.10.10">
    <property type="entry name" value="YVTN repeat-like/Quinoprotein amine dehydrogenase"/>
    <property type="match status" value="1"/>
</dbReference>
<dbReference type="GeneID" id="17271236"/>
<dbReference type="PaxDb" id="2903-EOD25691"/>
<dbReference type="EnsemblProtists" id="EOD25691">
    <property type="protein sequence ID" value="EOD25691"/>
    <property type="gene ID" value="EMIHUDRAFT_100648"/>
</dbReference>
<proteinExistence type="predicted"/>
<evidence type="ECO:0000313" key="5">
    <source>
        <dbReference type="EnsemblProtists" id="EOD25691"/>
    </source>
</evidence>
<evidence type="ECO:0000256" key="2">
    <source>
        <dbReference type="ARBA" id="ARBA00022574"/>
    </source>
</evidence>
<dbReference type="Proteomes" id="UP000013827">
    <property type="component" value="Unassembled WGS sequence"/>
</dbReference>
<keyword evidence="3" id="KW-0677">Repeat</keyword>
<keyword evidence="6" id="KW-1185">Reference proteome</keyword>
<dbReference type="HOGENOM" id="CLU_1006248_0_0_1"/>
<keyword evidence="4" id="KW-0539">Nucleus</keyword>
<evidence type="ECO:0000256" key="3">
    <source>
        <dbReference type="ARBA" id="ARBA00022737"/>
    </source>
</evidence>
<sequence length="291" mass="29161">MLRLDDEECYIDEPVRSSIKQTRSLGRKQSCVRWLPECSAGAGIVATGTWDEPSNCVQLWAVALQPEDVEMDDDAAAAASEAPAARLLATAHHAASVLGLTAAGGGGVAPPVVCAAGSDGSLSCFSAALDAAAPPSDAAAGPALRLTPAWSDGGGGGGALLSVDASPDGLQLASCGEGGLLSLHAAEGGAMAAAIVTEESCLFSAEWRPAHGGDVWCVAYAQLALGDLLSCSSDGTLVARAEEGTASQALLEQPIGCSIHRRMTGVVSPLHGGLAAASDAEVLTFIDLRAT</sequence>
<dbReference type="GO" id="GO:0031080">
    <property type="term" value="C:nuclear pore outer ring"/>
    <property type="evidence" value="ECO:0007669"/>
    <property type="project" value="TreeGrafter"/>
</dbReference>
<evidence type="ECO:0008006" key="7">
    <source>
        <dbReference type="Google" id="ProtNLM"/>
    </source>
</evidence>
<dbReference type="SUPFAM" id="SSF50978">
    <property type="entry name" value="WD40 repeat-like"/>
    <property type="match status" value="1"/>
</dbReference>
<reference evidence="6" key="1">
    <citation type="journal article" date="2013" name="Nature">
        <title>Pan genome of the phytoplankton Emiliania underpins its global distribution.</title>
        <authorList>
            <person name="Read B.A."/>
            <person name="Kegel J."/>
            <person name="Klute M.J."/>
            <person name="Kuo A."/>
            <person name="Lefebvre S.C."/>
            <person name="Maumus F."/>
            <person name="Mayer C."/>
            <person name="Miller J."/>
            <person name="Monier A."/>
            <person name="Salamov A."/>
            <person name="Young J."/>
            <person name="Aguilar M."/>
            <person name="Claverie J.M."/>
            <person name="Frickenhaus S."/>
            <person name="Gonzalez K."/>
            <person name="Herman E.K."/>
            <person name="Lin Y.C."/>
            <person name="Napier J."/>
            <person name="Ogata H."/>
            <person name="Sarno A.F."/>
            <person name="Shmutz J."/>
            <person name="Schroeder D."/>
            <person name="de Vargas C."/>
            <person name="Verret F."/>
            <person name="von Dassow P."/>
            <person name="Valentin K."/>
            <person name="Van de Peer Y."/>
            <person name="Wheeler G."/>
            <person name="Dacks J.B."/>
            <person name="Delwiche C.F."/>
            <person name="Dyhrman S.T."/>
            <person name="Glockner G."/>
            <person name="John U."/>
            <person name="Richards T."/>
            <person name="Worden A.Z."/>
            <person name="Zhang X."/>
            <person name="Grigoriev I.V."/>
            <person name="Allen A.E."/>
            <person name="Bidle K."/>
            <person name="Borodovsky M."/>
            <person name="Bowler C."/>
            <person name="Brownlee C."/>
            <person name="Cock J.M."/>
            <person name="Elias M."/>
            <person name="Gladyshev V.N."/>
            <person name="Groth M."/>
            <person name="Guda C."/>
            <person name="Hadaegh A."/>
            <person name="Iglesias-Rodriguez M.D."/>
            <person name="Jenkins J."/>
            <person name="Jones B.M."/>
            <person name="Lawson T."/>
            <person name="Leese F."/>
            <person name="Lindquist E."/>
            <person name="Lobanov A."/>
            <person name="Lomsadze A."/>
            <person name="Malik S.B."/>
            <person name="Marsh M.E."/>
            <person name="Mackinder L."/>
            <person name="Mock T."/>
            <person name="Mueller-Roeber B."/>
            <person name="Pagarete A."/>
            <person name="Parker M."/>
            <person name="Probert I."/>
            <person name="Quesneville H."/>
            <person name="Raines C."/>
            <person name="Rensing S.A."/>
            <person name="Riano-Pachon D.M."/>
            <person name="Richier S."/>
            <person name="Rokitta S."/>
            <person name="Shiraiwa Y."/>
            <person name="Soanes D.M."/>
            <person name="van der Giezen M."/>
            <person name="Wahlund T.M."/>
            <person name="Williams B."/>
            <person name="Wilson W."/>
            <person name="Wolfe G."/>
            <person name="Wurch L.L."/>
        </authorList>
    </citation>
    <scope>NUCLEOTIDE SEQUENCE</scope>
</reference>
<organism evidence="5 6">
    <name type="scientific">Emiliania huxleyi (strain CCMP1516)</name>
    <dbReference type="NCBI Taxonomy" id="280463"/>
    <lineage>
        <taxon>Eukaryota</taxon>
        <taxon>Haptista</taxon>
        <taxon>Haptophyta</taxon>
        <taxon>Prymnesiophyceae</taxon>
        <taxon>Isochrysidales</taxon>
        <taxon>Noelaerhabdaceae</taxon>
        <taxon>Emiliania</taxon>
    </lineage>
</organism>
<comment type="subcellular location">
    <subcellularLocation>
        <location evidence="1">Nucleus</location>
    </subcellularLocation>
</comment>